<dbReference type="PROSITE" id="PS51123">
    <property type="entry name" value="OMPA_2"/>
    <property type="match status" value="1"/>
</dbReference>
<dbReference type="PANTHER" id="PTHR30329">
    <property type="entry name" value="STATOR ELEMENT OF FLAGELLAR MOTOR COMPLEX"/>
    <property type="match status" value="1"/>
</dbReference>
<protein>
    <recommendedName>
        <fullName evidence="6">OmpA-like domain-containing protein</fullName>
    </recommendedName>
</protein>
<dbReference type="KEGG" id="lul:LPB138_09505"/>
<dbReference type="STRING" id="1850246.LPB138_09505"/>
<dbReference type="Gene3D" id="2.60.40.1120">
    <property type="entry name" value="Carboxypeptidase-like, regulatory domain"/>
    <property type="match status" value="1"/>
</dbReference>
<evidence type="ECO:0000256" key="1">
    <source>
        <dbReference type="ARBA" id="ARBA00004442"/>
    </source>
</evidence>
<dbReference type="SUPFAM" id="SSF82171">
    <property type="entry name" value="DPP6 N-terminal domain-like"/>
    <property type="match status" value="1"/>
</dbReference>
<dbReference type="InterPro" id="IPR006664">
    <property type="entry name" value="OMP_bac"/>
</dbReference>
<dbReference type="RefSeq" id="WP_070237056.1">
    <property type="nucleotide sequence ID" value="NZ_CP017478.1"/>
</dbReference>
<dbReference type="EMBL" id="CP017478">
    <property type="protein sequence ID" value="AOW20892.1"/>
    <property type="molecule type" value="Genomic_DNA"/>
</dbReference>
<dbReference type="Proteomes" id="UP000176050">
    <property type="component" value="Chromosome"/>
</dbReference>
<evidence type="ECO:0000256" key="3">
    <source>
        <dbReference type="ARBA" id="ARBA00023237"/>
    </source>
</evidence>
<dbReference type="Pfam" id="PF00691">
    <property type="entry name" value="OmpA"/>
    <property type="match status" value="1"/>
</dbReference>
<reference evidence="7 8" key="1">
    <citation type="submission" date="2016-10" db="EMBL/GenBank/DDBJ databases">
        <title>Lutibacter sp. LPB0138, isolated from marine gastropod.</title>
        <authorList>
            <person name="Kim E."/>
            <person name="Yi H."/>
        </authorList>
    </citation>
    <scope>NUCLEOTIDE SEQUENCE [LARGE SCALE GENOMIC DNA]</scope>
    <source>
        <strain evidence="7 8">LPB0138</strain>
    </source>
</reference>
<keyword evidence="2 4" id="KW-0472">Membrane</keyword>
<dbReference type="SUPFAM" id="SSF103088">
    <property type="entry name" value="OmpA-like"/>
    <property type="match status" value="1"/>
</dbReference>
<dbReference type="GO" id="GO:0009279">
    <property type="term" value="C:cell outer membrane"/>
    <property type="evidence" value="ECO:0007669"/>
    <property type="project" value="UniProtKB-SubCell"/>
</dbReference>
<evidence type="ECO:0000256" key="5">
    <source>
        <dbReference type="SAM" id="SignalP"/>
    </source>
</evidence>
<evidence type="ECO:0000256" key="4">
    <source>
        <dbReference type="PROSITE-ProRule" id="PRU00473"/>
    </source>
</evidence>
<accession>A0A1D8P8K7</accession>
<proteinExistence type="predicted"/>
<dbReference type="OrthoDB" id="9809364at2"/>
<dbReference type="InterPro" id="IPR036737">
    <property type="entry name" value="OmpA-like_sf"/>
</dbReference>
<gene>
    <name evidence="7" type="ORF">LPB138_09505</name>
</gene>
<comment type="subcellular location">
    <subcellularLocation>
        <location evidence="1">Cell outer membrane</location>
    </subcellularLocation>
</comment>
<evidence type="ECO:0000259" key="6">
    <source>
        <dbReference type="PROSITE" id="PS51123"/>
    </source>
</evidence>
<feature type="domain" description="OmpA-like" evidence="6">
    <location>
        <begin position="409"/>
        <end position="531"/>
    </location>
</feature>
<name>A0A1D8P8K7_9FLAO</name>
<evidence type="ECO:0000313" key="7">
    <source>
        <dbReference type="EMBL" id="AOW20892.1"/>
    </source>
</evidence>
<organism evidence="7 8">
    <name type="scientific">Urechidicola croceus</name>
    <dbReference type="NCBI Taxonomy" id="1850246"/>
    <lineage>
        <taxon>Bacteria</taxon>
        <taxon>Pseudomonadati</taxon>
        <taxon>Bacteroidota</taxon>
        <taxon>Flavobacteriia</taxon>
        <taxon>Flavobacteriales</taxon>
        <taxon>Flavobacteriaceae</taxon>
        <taxon>Urechidicola</taxon>
    </lineage>
</organism>
<keyword evidence="5" id="KW-0732">Signal</keyword>
<dbReference type="SUPFAM" id="SSF49478">
    <property type="entry name" value="Cna protein B-type domain"/>
    <property type="match status" value="1"/>
</dbReference>
<keyword evidence="3" id="KW-0998">Cell outer membrane</keyword>
<dbReference type="PANTHER" id="PTHR30329:SF21">
    <property type="entry name" value="LIPOPROTEIN YIAD-RELATED"/>
    <property type="match status" value="1"/>
</dbReference>
<sequence length="537" mass="60800">MKKLILIVSFICSIICYAQEENYSIKNLDVNTEYSDFGVSYFGDSTVIYSSSKRKRTIKKKTWSPNKQPFLELYRGTIDNVEILNSINFSKLINSKFHESNATFTKDLKTVYFSGDNYTKGKGVKRDTTGYVLVQLFMANVNDEGQWTNITKLPFNNDNYSSGHPTLNNKEDKLYFTSNMPGGYGMTDIYVVDIFADGTYGEPQNLGPQVNTKGKEMFPFIDENDVLYFSSDCQPYGFGELDIYATKQASTNEFYYPVNLGTPINSEKDDFAIVYQIGKNKGYFSSNREGGKGDDDIYAFEELTPVKFECHQTLKGTIQNSETNELLSKAKVSLFKDNELIEEFITTENGTFEFAIDCKSNYKITGSKNSFKSDSKEFSTLDQDKLTVTSKLNLIPPPPGPKIDEFTVVNGKVLIKINPIYFDLNKFDIRPDAALELEKVVAIMKKYPELIVEGGSHTDSRGSSKYNETLSARRAFSTVSYIVKRGISADRITSKGYGESELVNRCKNGIKCSKEEHQINRRTEFRIVNPVIIKSEI</sequence>
<dbReference type="AlphaFoldDB" id="A0A1D8P8K7"/>
<feature type="chain" id="PRO_5009110975" description="OmpA-like domain-containing protein" evidence="5">
    <location>
        <begin position="19"/>
        <end position="537"/>
    </location>
</feature>
<evidence type="ECO:0000256" key="2">
    <source>
        <dbReference type="ARBA" id="ARBA00023136"/>
    </source>
</evidence>
<dbReference type="PRINTS" id="PR01021">
    <property type="entry name" value="OMPADOMAIN"/>
</dbReference>
<feature type="signal peptide" evidence="5">
    <location>
        <begin position="1"/>
        <end position="18"/>
    </location>
</feature>
<dbReference type="Gene3D" id="3.30.1330.60">
    <property type="entry name" value="OmpA-like domain"/>
    <property type="match status" value="1"/>
</dbReference>
<evidence type="ECO:0000313" key="8">
    <source>
        <dbReference type="Proteomes" id="UP000176050"/>
    </source>
</evidence>
<dbReference type="InterPro" id="IPR050330">
    <property type="entry name" value="Bact_OuterMem_StrucFunc"/>
</dbReference>
<keyword evidence="8" id="KW-1185">Reference proteome</keyword>
<dbReference type="CDD" id="cd07185">
    <property type="entry name" value="OmpA_C-like"/>
    <property type="match status" value="1"/>
</dbReference>
<dbReference type="InterPro" id="IPR006665">
    <property type="entry name" value="OmpA-like"/>
</dbReference>